<dbReference type="EMBL" id="LSDN01000003">
    <property type="protein sequence ID" value="KXB82030.1"/>
    <property type="molecule type" value="Genomic_DNA"/>
</dbReference>
<evidence type="ECO:0000313" key="1">
    <source>
        <dbReference type="EMBL" id="KXB82030.1"/>
    </source>
</evidence>
<protein>
    <submittedName>
        <fullName evidence="1">Uncharacterized protein</fullName>
    </submittedName>
</protein>
<sequence>MRGLKIRVIGQGGITTHPVIVLGTPLGRQAVIVPAHGVKHLFAPHALVPGEAIGVGIGKHVSYVQRSRGRRWGSVDGEDFRALRFAVKRIDLLLFPGLPPTLFEAIYAYSLRYLGGG</sequence>
<dbReference type="Proteomes" id="UP000070572">
    <property type="component" value="Unassembled WGS sequence"/>
</dbReference>
<gene>
    <name evidence="1" type="ORF">HMPREF1862_00094</name>
</gene>
<accession>A0AB34X1T3</accession>
<proteinExistence type="predicted"/>
<evidence type="ECO:0000313" key="2">
    <source>
        <dbReference type="Proteomes" id="UP000070572"/>
    </source>
</evidence>
<dbReference type="AlphaFoldDB" id="A0AB34X1T3"/>
<reference evidence="1 2" key="1">
    <citation type="submission" date="2016-01" db="EMBL/GenBank/DDBJ databases">
        <authorList>
            <person name="Mitreva M."/>
            <person name="Pepin K.H."/>
            <person name="Mihindukulasuriya K.A."/>
            <person name="Fulton R."/>
            <person name="Fronick C."/>
            <person name="O'Laughlin M."/>
            <person name="Miner T."/>
            <person name="Herter B."/>
            <person name="Rosa B.A."/>
            <person name="Cordes M."/>
            <person name="Tomlinson C."/>
            <person name="Wollam A."/>
            <person name="Palsikar V.B."/>
            <person name="Mardis E.R."/>
            <person name="Wilson R.K."/>
        </authorList>
    </citation>
    <scope>NUCLEOTIDE SEQUENCE [LARGE SCALE GENOMIC DNA]</scope>
    <source>
        <strain evidence="1 2">DNF00696</strain>
    </source>
</reference>
<comment type="caution">
    <text evidence="1">The sequence shown here is derived from an EMBL/GenBank/DDBJ whole genome shotgun (WGS) entry which is preliminary data.</text>
</comment>
<dbReference type="AntiFam" id="ANF00083">
    <property type="entry name" value="Shadow ORF (opposite leuS)"/>
</dbReference>
<name>A0AB34X1T3_9ACTO</name>
<organism evidence="1 2">
    <name type="scientific">Varibaculum cambriense</name>
    <dbReference type="NCBI Taxonomy" id="184870"/>
    <lineage>
        <taxon>Bacteria</taxon>
        <taxon>Bacillati</taxon>
        <taxon>Actinomycetota</taxon>
        <taxon>Actinomycetes</taxon>
        <taxon>Actinomycetales</taxon>
        <taxon>Actinomycetaceae</taxon>
        <taxon>Varibaculum</taxon>
    </lineage>
</organism>